<dbReference type="SUPFAM" id="SSF49265">
    <property type="entry name" value="Fibronectin type III"/>
    <property type="match status" value="1"/>
</dbReference>
<reference evidence="3 4" key="1">
    <citation type="journal article" date="2012" name="Front. Microbiol.">
        <title>Complete genome of Ignavibacterium album, a metabolically versatile, flagellated, facultative anaerobe from the phylum Chlorobi.</title>
        <authorList>
            <person name="Liu Z."/>
            <person name="Frigaard N.-U."/>
            <person name="Vogl K."/>
            <person name="Iino T."/>
            <person name="Ohkuma M."/>
            <person name="Overmann J."/>
            <person name="Bryant D.A."/>
        </authorList>
    </citation>
    <scope>NUCLEOTIDE SEQUENCE [LARGE SCALE GENOMIC DNA]</scope>
    <source>
        <strain evidence="4">DSM 19864 / JCM 16511 / NBRC 101810 / Mat9-16</strain>
    </source>
</reference>
<feature type="signal peptide" evidence="1">
    <location>
        <begin position="1"/>
        <end position="18"/>
    </location>
</feature>
<dbReference type="HOGENOM" id="CLU_731111_0_0_10"/>
<evidence type="ECO:0000256" key="1">
    <source>
        <dbReference type="SAM" id="SignalP"/>
    </source>
</evidence>
<dbReference type="AlphaFoldDB" id="I0AHF7"/>
<evidence type="ECO:0000313" key="4">
    <source>
        <dbReference type="Proteomes" id="UP000007394"/>
    </source>
</evidence>
<dbReference type="OrthoDB" id="1523755at2"/>
<dbReference type="CDD" id="cd00063">
    <property type="entry name" value="FN3"/>
    <property type="match status" value="1"/>
</dbReference>
<accession>I0AHF7</accession>
<dbReference type="RefSeq" id="WP_014559570.1">
    <property type="nucleotide sequence ID" value="NC_017464.1"/>
</dbReference>
<evidence type="ECO:0000313" key="3">
    <source>
        <dbReference type="EMBL" id="AFH48414.1"/>
    </source>
</evidence>
<dbReference type="Gene3D" id="2.60.40.4070">
    <property type="match status" value="1"/>
</dbReference>
<feature type="domain" description="Secretion system C-terminal sorting" evidence="2">
    <location>
        <begin position="300"/>
        <end position="375"/>
    </location>
</feature>
<name>I0AHF7_IGNAJ</name>
<dbReference type="InterPro" id="IPR013783">
    <property type="entry name" value="Ig-like_fold"/>
</dbReference>
<dbReference type="Gene3D" id="2.60.40.10">
    <property type="entry name" value="Immunoglobulins"/>
    <property type="match status" value="1"/>
</dbReference>
<proteinExistence type="predicted"/>
<dbReference type="InterPro" id="IPR036116">
    <property type="entry name" value="FN3_sf"/>
</dbReference>
<dbReference type="EMBL" id="CP003418">
    <property type="protein sequence ID" value="AFH48414.1"/>
    <property type="molecule type" value="Genomic_DNA"/>
</dbReference>
<gene>
    <name evidence="3" type="ordered locus">IALB_0702</name>
</gene>
<dbReference type="InterPro" id="IPR003961">
    <property type="entry name" value="FN3_dom"/>
</dbReference>
<dbReference type="Pfam" id="PF18962">
    <property type="entry name" value="Por_Secre_tail"/>
    <property type="match status" value="1"/>
</dbReference>
<keyword evidence="4" id="KW-1185">Reference proteome</keyword>
<organism evidence="3 4">
    <name type="scientific">Ignavibacterium album (strain DSM 19864 / JCM 16511 / NBRC 101810 / Mat9-16)</name>
    <dbReference type="NCBI Taxonomy" id="945713"/>
    <lineage>
        <taxon>Bacteria</taxon>
        <taxon>Pseudomonadati</taxon>
        <taxon>Ignavibacteriota</taxon>
        <taxon>Ignavibacteria</taxon>
        <taxon>Ignavibacteriales</taxon>
        <taxon>Ignavibacteriaceae</taxon>
        <taxon>Ignavibacterium</taxon>
    </lineage>
</organism>
<sequence length="378" mass="42108">MKNLFLILSLVSIINVLAQEEIIPDKQFMLWITGVGPNEQVTHNIEAAGVVWEYASGNFVISNDQGIYNSSLITIGNANFSSANWPGFNFKWTNQPPTALPSWGLGLYKVTTSKQPDKYFYLDARDAEYASGSYKPDFKIYFNTSIGKYIQYLPTPTDTINNGDIVRIWDIFGESPNTSGLQNYWNNVLVVVPSVAQPYTPRIIWGPIPNFSATGYKVYWRYGGTGNFSLLATVSANTYEYTHEGLAIGSGSIAEYKVQAYNGSSTSDFSNTVSIGTSGLFKQHFESENNDIKYQLNQNYPNPFNPTTVISFSIAEKSLVSLKVFDVLGNEVTNLVDEIKEKGNYSVTFDASVLTSGIYFYTLKANGYSFTKKMILVK</sequence>
<protein>
    <submittedName>
        <fullName evidence="3">Peptidase S8/S53 subtilisin kexin sedolisin</fullName>
    </submittedName>
</protein>
<keyword evidence="1" id="KW-0732">Signal</keyword>
<dbReference type="NCBIfam" id="TIGR04183">
    <property type="entry name" value="Por_Secre_tail"/>
    <property type="match status" value="1"/>
</dbReference>
<dbReference type="STRING" id="945713.IALB_0702"/>
<feature type="chain" id="PRO_5003624114" evidence="1">
    <location>
        <begin position="19"/>
        <end position="378"/>
    </location>
</feature>
<dbReference type="eggNOG" id="COG4412">
    <property type="taxonomic scope" value="Bacteria"/>
</dbReference>
<dbReference type="KEGG" id="ial:IALB_0702"/>
<evidence type="ECO:0000259" key="2">
    <source>
        <dbReference type="Pfam" id="PF18962"/>
    </source>
</evidence>
<dbReference type="Proteomes" id="UP000007394">
    <property type="component" value="Chromosome"/>
</dbReference>
<dbReference type="InterPro" id="IPR026444">
    <property type="entry name" value="Secre_tail"/>
</dbReference>